<comment type="caution">
    <text evidence="4">The sequence shown here is derived from an EMBL/GenBank/DDBJ whole genome shotgun (WGS) entry which is preliminary data.</text>
</comment>
<keyword evidence="1" id="KW-0547">Nucleotide-binding</keyword>
<evidence type="ECO:0000256" key="2">
    <source>
        <dbReference type="ARBA" id="ARBA00022840"/>
    </source>
</evidence>
<dbReference type="AlphaFoldDB" id="A0A8T4L4R1"/>
<reference evidence="4" key="1">
    <citation type="submission" date="2021-03" db="EMBL/GenBank/DDBJ databases">
        <authorList>
            <person name="Jaffe A."/>
        </authorList>
    </citation>
    <scope>NUCLEOTIDE SEQUENCE</scope>
    <source>
        <strain evidence="4">RIFCSPLOWO2_01_FULL_AR10_48_17</strain>
    </source>
</reference>
<evidence type="ECO:0000259" key="3">
    <source>
        <dbReference type="PROSITE" id="PS51146"/>
    </source>
</evidence>
<evidence type="ECO:0000313" key="4">
    <source>
        <dbReference type="EMBL" id="MBS3061537.1"/>
    </source>
</evidence>
<feature type="domain" description="KaiC" evidence="3">
    <location>
        <begin position="74"/>
        <end position="311"/>
    </location>
</feature>
<gene>
    <name evidence="4" type="ORF">J4215_03060</name>
</gene>
<dbReference type="PROSITE" id="PS51146">
    <property type="entry name" value="KAIC"/>
    <property type="match status" value="1"/>
</dbReference>
<dbReference type="Pfam" id="PF06745">
    <property type="entry name" value="ATPase"/>
    <property type="match status" value="1"/>
</dbReference>
<proteinExistence type="predicted"/>
<dbReference type="PANTHER" id="PTHR43637">
    <property type="entry name" value="UPF0273 PROTEIN TM_0370"/>
    <property type="match status" value="1"/>
</dbReference>
<organism evidence="4 5">
    <name type="scientific">Candidatus Iainarchaeum sp</name>
    <dbReference type="NCBI Taxonomy" id="3101447"/>
    <lineage>
        <taxon>Archaea</taxon>
        <taxon>Candidatus Iainarchaeota</taxon>
        <taxon>Candidatus Iainarchaeia</taxon>
        <taxon>Candidatus Iainarchaeales</taxon>
        <taxon>Candidatus Iainarchaeaceae</taxon>
        <taxon>Candidatus Iainarchaeum</taxon>
    </lineage>
</organism>
<accession>A0A8T4L4R1</accession>
<reference evidence="4" key="2">
    <citation type="submission" date="2021-05" db="EMBL/GenBank/DDBJ databases">
        <title>Protein family content uncovers lineage relationships and bacterial pathway maintenance mechanisms in DPANN archaea.</title>
        <authorList>
            <person name="Castelle C.J."/>
            <person name="Meheust R."/>
            <person name="Jaffe A.L."/>
            <person name="Seitz K."/>
            <person name="Gong X."/>
            <person name="Baker B.J."/>
            <person name="Banfield J.F."/>
        </authorList>
    </citation>
    <scope>NUCLEOTIDE SEQUENCE</scope>
    <source>
        <strain evidence="4">RIFCSPLOWO2_01_FULL_AR10_48_17</strain>
    </source>
</reference>
<keyword evidence="2" id="KW-0067">ATP-binding</keyword>
<evidence type="ECO:0000256" key="1">
    <source>
        <dbReference type="ARBA" id="ARBA00022741"/>
    </source>
</evidence>
<dbReference type="PRINTS" id="PR01874">
    <property type="entry name" value="DNAREPAIRADA"/>
</dbReference>
<dbReference type="Gene3D" id="3.40.50.300">
    <property type="entry name" value="P-loop containing nucleotide triphosphate hydrolases"/>
    <property type="match status" value="1"/>
</dbReference>
<name>A0A8T4L4R1_9ARCH</name>
<dbReference type="InterPro" id="IPR010624">
    <property type="entry name" value="KaiC_dom"/>
</dbReference>
<dbReference type="EMBL" id="JAGVWC010000010">
    <property type="protein sequence ID" value="MBS3061537.1"/>
    <property type="molecule type" value="Genomic_DNA"/>
</dbReference>
<dbReference type="InterPro" id="IPR014774">
    <property type="entry name" value="KaiC-like_dom"/>
</dbReference>
<dbReference type="GO" id="GO:0005524">
    <property type="term" value="F:ATP binding"/>
    <property type="evidence" value="ECO:0007669"/>
    <property type="project" value="UniProtKB-KW"/>
</dbReference>
<sequence>MKTMETQNKKKALAKTPNQLDAAIEMLENMKKKSDTKNINPVSLPLPGTNLETTPVGIEGEIKPEKTKIEKKFEILPVNVDRFDLLLQDGGIERGLTILISGGAGTGKTTFCVQSLYYNALAGQRGVYISFEEDPENIKHHMKKNYGWDLYELEKKGLLAFIKFDPVKIARQVEEVLVQESGMLRIKIQNLVLPIQPDRIVIDSISALAIEFESDKNFRKYLKELFHMLEKYNSLNFIIGETEQNPQTYSRSGVEEFLGDGVIVFYNLKIAGVRKNALEILKLRSGKHVKEMIPYALDEKGIEIYYKQKYD</sequence>
<dbReference type="SUPFAM" id="SSF52540">
    <property type="entry name" value="P-loop containing nucleoside triphosphate hydrolases"/>
    <property type="match status" value="1"/>
</dbReference>
<protein>
    <recommendedName>
        <fullName evidence="3">KaiC domain-containing protein</fullName>
    </recommendedName>
</protein>
<dbReference type="InterPro" id="IPR027417">
    <property type="entry name" value="P-loop_NTPase"/>
</dbReference>
<dbReference type="Proteomes" id="UP000675968">
    <property type="component" value="Unassembled WGS sequence"/>
</dbReference>
<evidence type="ECO:0000313" key="5">
    <source>
        <dbReference type="Proteomes" id="UP000675968"/>
    </source>
</evidence>